<accession>A0ABD2ACI0</accession>
<protein>
    <submittedName>
        <fullName evidence="2">Uncharacterized protein</fullName>
    </submittedName>
</protein>
<proteinExistence type="predicted"/>
<organism evidence="2 3">
    <name type="scientific">Vespula squamosa</name>
    <name type="common">Southern yellow jacket</name>
    <name type="synonym">Wasp</name>
    <dbReference type="NCBI Taxonomy" id="30214"/>
    <lineage>
        <taxon>Eukaryota</taxon>
        <taxon>Metazoa</taxon>
        <taxon>Ecdysozoa</taxon>
        <taxon>Arthropoda</taxon>
        <taxon>Hexapoda</taxon>
        <taxon>Insecta</taxon>
        <taxon>Pterygota</taxon>
        <taxon>Neoptera</taxon>
        <taxon>Endopterygota</taxon>
        <taxon>Hymenoptera</taxon>
        <taxon>Apocrita</taxon>
        <taxon>Aculeata</taxon>
        <taxon>Vespoidea</taxon>
        <taxon>Vespidae</taxon>
        <taxon>Vespinae</taxon>
        <taxon>Vespula</taxon>
    </lineage>
</organism>
<keyword evidence="3" id="KW-1185">Reference proteome</keyword>
<name>A0ABD2ACI0_VESSQ</name>
<feature type="region of interest" description="Disordered" evidence="1">
    <location>
        <begin position="216"/>
        <end position="249"/>
    </location>
</feature>
<dbReference type="EMBL" id="JAUDFV010000152">
    <property type="protein sequence ID" value="KAL2718316.1"/>
    <property type="molecule type" value="Genomic_DNA"/>
</dbReference>
<gene>
    <name evidence="2" type="ORF">V1478_012192</name>
</gene>
<feature type="compositionally biased region" description="Acidic residues" evidence="1">
    <location>
        <begin position="232"/>
        <end position="241"/>
    </location>
</feature>
<dbReference type="Proteomes" id="UP001607302">
    <property type="component" value="Unassembled WGS sequence"/>
</dbReference>
<dbReference type="AlphaFoldDB" id="A0ABD2ACI0"/>
<sequence length="270" mass="30868">MGHLIFTTPENKRLAIGSHAGLMSVDLHTIQVADVNRIRFVLRFFRLPIPISRNVDKERSKPQQESQIGKSRTSLMALARSLNDKRLENDFDKLNNSIMDHSCFNRVVRVIGRFKGTQLHVSDFNVGYDTSETLLVEPTQNGRCWSHPRGSDFNTEIAGRLVLENFLKGGMWLRFIQEACSNPPCGLFAHDREHVLFIGITSESVESFNEFLADHEDAEDDNNNNNNNNNKDDEDDDDEKEDPISSFGRFEVALTLEKIEDKDKDKSLER</sequence>
<evidence type="ECO:0000313" key="3">
    <source>
        <dbReference type="Proteomes" id="UP001607302"/>
    </source>
</evidence>
<evidence type="ECO:0000256" key="1">
    <source>
        <dbReference type="SAM" id="MobiDB-lite"/>
    </source>
</evidence>
<reference evidence="2 3" key="1">
    <citation type="journal article" date="2024" name="Ann. Entomol. Soc. Am.">
        <title>Genomic analyses of the southern and eastern yellowjacket wasps (Hymenoptera: Vespidae) reveal evolutionary signatures of social life.</title>
        <authorList>
            <person name="Catto M.A."/>
            <person name="Caine P.B."/>
            <person name="Orr S.E."/>
            <person name="Hunt B.G."/>
            <person name="Goodisman M.A.D."/>
        </authorList>
    </citation>
    <scope>NUCLEOTIDE SEQUENCE [LARGE SCALE GENOMIC DNA]</scope>
    <source>
        <strain evidence="2">233</strain>
        <tissue evidence="2">Head and thorax</tissue>
    </source>
</reference>
<evidence type="ECO:0000313" key="2">
    <source>
        <dbReference type="EMBL" id="KAL2718316.1"/>
    </source>
</evidence>
<comment type="caution">
    <text evidence="2">The sequence shown here is derived from an EMBL/GenBank/DDBJ whole genome shotgun (WGS) entry which is preliminary data.</text>
</comment>